<organism evidence="2 3">
    <name type="scientific">Heligmosomoides polygyrus</name>
    <name type="common">Parasitic roundworm</name>
    <dbReference type="NCBI Taxonomy" id="6339"/>
    <lineage>
        <taxon>Eukaryota</taxon>
        <taxon>Metazoa</taxon>
        <taxon>Ecdysozoa</taxon>
        <taxon>Nematoda</taxon>
        <taxon>Chromadorea</taxon>
        <taxon>Rhabditida</taxon>
        <taxon>Rhabditina</taxon>
        <taxon>Rhabditomorpha</taxon>
        <taxon>Strongyloidea</taxon>
        <taxon>Heligmosomidae</taxon>
        <taxon>Heligmosomoides</taxon>
    </lineage>
</organism>
<keyword evidence="2" id="KW-1185">Reference proteome</keyword>
<protein>
    <submittedName>
        <fullName evidence="3">Non-specific serine/threonine protein kinase</fullName>
    </submittedName>
</protein>
<accession>A0A3P7Z6K5</accession>
<dbReference type="EMBL" id="UZAH01025942">
    <property type="protein sequence ID" value="VDO73083.1"/>
    <property type="molecule type" value="Genomic_DNA"/>
</dbReference>
<dbReference type="AlphaFoldDB" id="A0A183FKH0"/>
<gene>
    <name evidence="1" type="ORF">HPBE_LOCUS7640</name>
</gene>
<accession>A0A183FKH0</accession>
<proteinExistence type="predicted"/>
<evidence type="ECO:0000313" key="1">
    <source>
        <dbReference type="EMBL" id="VDO73083.1"/>
    </source>
</evidence>
<dbReference type="WBParaSite" id="HPBE_0000763901-mRNA-1">
    <property type="protein sequence ID" value="HPBE_0000763901-mRNA-1"/>
    <property type="gene ID" value="HPBE_0000763901"/>
</dbReference>
<dbReference type="Proteomes" id="UP000050761">
    <property type="component" value="Unassembled WGS sequence"/>
</dbReference>
<reference evidence="1 2" key="1">
    <citation type="submission" date="2018-11" db="EMBL/GenBank/DDBJ databases">
        <authorList>
            <consortium name="Pathogen Informatics"/>
        </authorList>
    </citation>
    <scope>NUCLEOTIDE SEQUENCE [LARGE SCALE GENOMIC DNA]</scope>
</reference>
<reference evidence="3" key="2">
    <citation type="submission" date="2019-09" db="UniProtKB">
        <authorList>
            <consortium name="WormBaseParasite"/>
        </authorList>
    </citation>
    <scope>IDENTIFICATION</scope>
</reference>
<evidence type="ECO:0000313" key="2">
    <source>
        <dbReference type="Proteomes" id="UP000050761"/>
    </source>
</evidence>
<sequence>MGKPRLIKVVVPSKYYWRKALSSARHLCGMGHADVFVRGSMIAEERKRKYELRQQDNEKNKGKATREWVVFCGQLRQVFDLTSGSFGNV</sequence>
<name>A0A183FKH0_HELPZ</name>
<dbReference type="OrthoDB" id="5865895at2759"/>
<evidence type="ECO:0000313" key="3">
    <source>
        <dbReference type="WBParaSite" id="HPBE_0000763901-mRNA-1"/>
    </source>
</evidence>